<feature type="transmembrane region" description="Helical" evidence="5">
    <location>
        <begin position="236"/>
        <end position="257"/>
    </location>
</feature>
<dbReference type="AlphaFoldDB" id="D6TVK4"/>
<name>D6TVK4_KTERA</name>
<dbReference type="SUPFAM" id="SSF103473">
    <property type="entry name" value="MFS general substrate transporter"/>
    <property type="match status" value="1"/>
</dbReference>
<evidence type="ECO:0000256" key="5">
    <source>
        <dbReference type="SAM" id="Phobius"/>
    </source>
</evidence>
<reference evidence="7 8" key="1">
    <citation type="journal article" date="2011" name="Stand. Genomic Sci.">
        <title>Non-contiguous finished genome sequence and contextual data of the filamentous soil bacterium Ktedonobacter racemifer type strain (SOSP1-21).</title>
        <authorList>
            <person name="Chang Y.J."/>
            <person name="Land M."/>
            <person name="Hauser L."/>
            <person name="Chertkov O."/>
            <person name="Del Rio T.G."/>
            <person name="Nolan M."/>
            <person name="Copeland A."/>
            <person name="Tice H."/>
            <person name="Cheng J.F."/>
            <person name="Lucas S."/>
            <person name="Han C."/>
            <person name="Goodwin L."/>
            <person name="Pitluck S."/>
            <person name="Ivanova N."/>
            <person name="Ovchinikova G."/>
            <person name="Pati A."/>
            <person name="Chen A."/>
            <person name="Palaniappan K."/>
            <person name="Mavromatis K."/>
            <person name="Liolios K."/>
            <person name="Brettin T."/>
            <person name="Fiebig A."/>
            <person name="Rohde M."/>
            <person name="Abt B."/>
            <person name="Goker M."/>
            <person name="Detter J.C."/>
            <person name="Woyke T."/>
            <person name="Bristow J."/>
            <person name="Eisen J.A."/>
            <person name="Markowitz V."/>
            <person name="Hugenholtz P."/>
            <person name="Kyrpides N.C."/>
            <person name="Klenk H.P."/>
            <person name="Lapidus A."/>
        </authorList>
    </citation>
    <scope>NUCLEOTIDE SEQUENCE [LARGE SCALE GENOMIC DNA]</scope>
    <source>
        <strain evidence="8">DSM 44963</strain>
    </source>
</reference>
<keyword evidence="3 5" id="KW-1133">Transmembrane helix</keyword>
<protein>
    <submittedName>
        <fullName evidence="7">Major facilitator superfamily MFS_1</fullName>
    </submittedName>
</protein>
<feature type="transmembrane region" description="Helical" evidence="5">
    <location>
        <begin position="332"/>
        <end position="358"/>
    </location>
</feature>
<dbReference type="STRING" id="485913.Krac_6627"/>
<dbReference type="EMBL" id="ADVG01000003">
    <property type="protein sequence ID" value="EFH85407.1"/>
    <property type="molecule type" value="Genomic_DNA"/>
</dbReference>
<keyword evidence="2 5" id="KW-0812">Transmembrane</keyword>
<dbReference type="InterPro" id="IPR036259">
    <property type="entry name" value="MFS_trans_sf"/>
</dbReference>
<comment type="subcellular location">
    <subcellularLocation>
        <location evidence="1">Cell membrane</location>
        <topology evidence="1">Multi-pass membrane protein</topology>
    </subcellularLocation>
</comment>
<sequence length="422" mass="46149">MNSPLSQMQTARPTTASHSLQNVWLWIVTYVIANISMGTASMAIITFLLPLHITKIAPQQQTFLFSLVVTCGALANVLANPLTGMLIDRSSWGTRNYRLWMLIGSVFLSVGLLLASQAHTIGLLTTGIVVSQFGVGVIMAALSAFLPGVPIRRRAITSGLAGMAPMVGNVFGQALGAHTNLSSAYLLLLEASIMFLIVFLFSCQEKAFHQDHAQLAPDHVQQQRTSKRLRLTRDFVLTWISRLFLFLSFTTTLNYLAFFLLDIKYPQTSGQPLSTGLQIFFLLFTASLLIGSFAAGWLSDHLQKRKIFVIAGSLSVMVTLLLFMLTRNWSGIPLLAILFGLSMAIFLSSDLALVTQILPAQEDAARDLGWMNTCIFLPMVLGPLVAGLILEQTHNSYVVLFAVLACFAALAAATMFFVKAHE</sequence>
<organism evidence="7 8">
    <name type="scientific">Ktedonobacter racemifer DSM 44963</name>
    <dbReference type="NCBI Taxonomy" id="485913"/>
    <lineage>
        <taxon>Bacteria</taxon>
        <taxon>Bacillati</taxon>
        <taxon>Chloroflexota</taxon>
        <taxon>Ktedonobacteria</taxon>
        <taxon>Ktedonobacterales</taxon>
        <taxon>Ktedonobacteraceae</taxon>
        <taxon>Ktedonobacter</taxon>
    </lineage>
</organism>
<keyword evidence="4 5" id="KW-0472">Membrane</keyword>
<feature type="transmembrane region" description="Helical" evidence="5">
    <location>
        <begin position="370"/>
        <end position="390"/>
    </location>
</feature>
<evidence type="ECO:0000313" key="7">
    <source>
        <dbReference type="EMBL" id="EFH85407.1"/>
    </source>
</evidence>
<feature type="transmembrane region" description="Helical" evidence="5">
    <location>
        <begin position="396"/>
        <end position="418"/>
    </location>
</feature>
<dbReference type="OrthoDB" id="7584869at2"/>
<dbReference type="Proteomes" id="UP000004508">
    <property type="component" value="Unassembled WGS sequence"/>
</dbReference>
<accession>D6TVK4</accession>
<evidence type="ECO:0000256" key="1">
    <source>
        <dbReference type="ARBA" id="ARBA00004651"/>
    </source>
</evidence>
<dbReference type="InterPro" id="IPR020846">
    <property type="entry name" value="MFS_dom"/>
</dbReference>
<feature type="transmembrane region" description="Helical" evidence="5">
    <location>
        <begin position="63"/>
        <end position="87"/>
    </location>
</feature>
<feature type="transmembrane region" description="Helical" evidence="5">
    <location>
        <begin position="184"/>
        <end position="203"/>
    </location>
</feature>
<dbReference type="FunCoup" id="D6TVK4">
    <property type="interactions" value="76"/>
</dbReference>
<proteinExistence type="predicted"/>
<dbReference type="PROSITE" id="PS50850">
    <property type="entry name" value="MFS"/>
    <property type="match status" value="1"/>
</dbReference>
<dbReference type="Gene3D" id="1.20.1250.20">
    <property type="entry name" value="MFS general substrate transporter like domains"/>
    <property type="match status" value="2"/>
</dbReference>
<dbReference type="GO" id="GO:0005886">
    <property type="term" value="C:plasma membrane"/>
    <property type="evidence" value="ECO:0007669"/>
    <property type="project" value="UniProtKB-SubCell"/>
</dbReference>
<evidence type="ECO:0000256" key="3">
    <source>
        <dbReference type="ARBA" id="ARBA00022989"/>
    </source>
</evidence>
<feature type="domain" description="Major facilitator superfamily (MFS) profile" evidence="6">
    <location>
        <begin position="22"/>
        <end position="422"/>
    </location>
</feature>
<feature type="transmembrane region" description="Helical" evidence="5">
    <location>
        <begin position="307"/>
        <end position="326"/>
    </location>
</feature>
<dbReference type="PANTHER" id="PTHR23528:SF1">
    <property type="entry name" value="MAJOR FACILITATOR SUPERFAMILY (MFS) PROFILE DOMAIN-CONTAINING PROTEIN"/>
    <property type="match status" value="1"/>
</dbReference>
<dbReference type="Pfam" id="PF07690">
    <property type="entry name" value="MFS_1"/>
    <property type="match status" value="1"/>
</dbReference>
<dbReference type="RefSeq" id="WP_007917663.1">
    <property type="nucleotide sequence ID" value="NZ_ADVG01000003.1"/>
</dbReference>
<dbReference type="GO" id="GO:0022857">
    <property type="term" value="F:transmembrane transporter activity"/>
    <property type="evidence" value="ECO:0007669"/>
    <property type="project" value="InterPro"/>
</dbReference>
<feature type="transmembrane region" description="Helical" evidence="5">
    <location>
        <begin position="23"/>
        <end position="51"/>
    </location>
</feature>
<dbReference type="InParanoid" id="D6TVK4"/>
<evidence type="ECO:0000256" key="4">
    <source>
        <dbReference type="ARBA" id="ARBA00023136"/>
    </source>
</evidence>
<dbReference type="PANTHER" id="PTHR23528">
    <property type="match status" value="1"/>
</dbReference>
<feature type="transmembrane region" description="Helical" evidence="5">
    <location>
        <begin position="123"/>
        <end position="146"/>
    </location>
</feature>
<feature type="transmembrane region" description="Helical" evidence="5">
    <location>
        <begin position="99"/>
        <end position="116"/>
    </location>
</feature>
<comment type="caution">
    <text evidence="7">The sequence shown here is derived from an EMBL/GenBank/DDBJ whole genome shotgun (WGS) entry which is preliminary data.</text>
</comment>
<dbReference type="eggNOG" id="COG2814">
    <property type="taxonomic scope" value="Bacteria"/>
</dbReference>
<feature type="transmembrane region" description="Helical" evidence="5">
    <location>
        <begin position="277"/>
        <end position="298"/>
    </location>
</feature>
<evidence type="ECO:0000259" key="6">
    <source>
        <dbReference type="PROSITE" id="PS50850"/>
    </source>
</evidence>
<evidence type="ECO:0000313" key="8">
    <source>
        <dbReference type="Proteomes" id="UP000004508"/>
    </source>
</evidence>
<dbReference type="InterPro" id="IPR011701">
    <property type="entry name" value="MFS"/>
</dbReference>
<gene>
    <name evidence="7" type="ORF">Krac_6627</name>
</gene>
<keyword evidence="8" id="KW-1185">Reference proteome</keyword>
<evidence type="ECO:0000256" key="2">
    <source>
        <dbReference type="ARBA" id="ARBA00022692"/>
    </source>
</evidence>